<gene>
    <name evidence="1" type="ORF">SAMN02745220_04213</name>
</gene>
<keyword evidence="2" id="KW-1185">Reference proteome</keyword>
<evidence type="ECO:0000313" key="2">
    <source>
        <dbReference type="Proteomes" id="UP000184603"/>
    </source>
</evidence>
<protein>
    <submittedName>
        <fullName evidence="1">Uncharacterized protein</fullName>
    </submittedName>
</protein>
<accession>A0A1M7YGR6</accession>
<dbReference type="AlphaFoldDB" id="A0A1M7YGR6"/>
<dbReference type="RefSeq" id="WP_073615634.1">
    <property type="nucleotide sequence ID" value="NZ_FRFE01000028.1"/>
</dbReference>
<evidence type="ECO:0000313" key="1">
    <source>
        <dbReference type="EMBL" id="SHO51759.1"/>
    </source>
</evidence>
<organism evidence="1 2">
    <name type="scientific">Desulfopila aestuarii DSM 18488</name>
    <dbReference type="NCBI Taxonomy" id="1121416"/>
    <lineage>
        <taxon>Bacteria</taxon>
        <taxon>Pseudomonadati</taxon>
        <taxon>Thermodesulfobacteriota</taxon>
        <taxon>Desulfobulbia</taxon>
        <taxon>Desulfobulbales</taxon>
        <taxon>Desulfocapsaceae</taxon>
        <taxon>Desulfopila</taxon>
    </lineage>
</organism>
<dbReference type="InterPro" id="IPR019067">
    <property type="entry name" value="Restrct_endonuc_II_MamI"/>
</dbReference>
<dbReference type="EMBL" id="FRFE01000028">
    <property type="protein sequence ID" value="SHO51759.1"/>
    <property type="molecule type" value="Genomic_DNA"/>
</dbReference>
<dbReference type="Proteomes" id="UP000184603">
    <property type="component" value="Unassembled WGS sequence"/>
</dbReference>
<dbReference type="Pfam" id="PF09567">
    <property type="entry name" value="RE_MamI"/>
    <property type="match status" value="1"/>
</dbReference>
<reference evidence="1 2" key="1">
    <citation type="submission" date="2016-12" db="EMBL/GenBank/DDBJ databases">
        <authorList>
            <person name="Song W.-J."/>
            <person name="Kurnit D.M."/>
        </authorList>
    </citation>
    <scope>NUCLEOTIDE SEQUENCE [LARGE SCALE GENOMIC DNA]</scope>
    <source>
        <strain evidence="1 2">DSM 18488</strain>
    </source>
</reference>
<dbReference type="GO" id="GO:0009307">
    <property type="term" value="P:DNA restriction-modification system"/>
    <property type="evidence" value="ECO:0007669"/>
    <property type="project" value="InterPro"/>
</dbReference>
<sequence>MTEKNLEEVLYLLQLHYEAYANVKAFADKFKHPHPTDTRGWSQIIVSALTGIGGYERKKGPDLEDGSDVKAANCWDAIDTPRFNGCIKAGTQADVANSLASLDKMPYLFFVMWDVTEKTKKERCRIWVVRTQYDQRFRDMADLWYRQRAAGTIRSDNFQLHPPRNLDHNVFRNNCGVLEYPLLFEAHASNGKYSVKLADPTMLTRGCCKVIAN</sequence>
<dbReference type="GO" id="GO:0009036">
    <property type="term" value="F:type II site-specific deoxyribonuclease activity"/>
    <property type="evidence" value="ECO:0007669"/>
    <property type="project" value="InterPro"/>
</dbReference>
<name>A0A1M7YGR6_9BACT</name>
<dbReference type="STRING" id="1121416.SAMN02745220_04213"/>
<proteinExistence type="predicted"/>
<dbReference type="GO" id="GO:0003677">
    <property type="term" value="F:DNA binding"/>
    <property type="evidence" value="ECO:0007669"/>
    <property type="project" value="InterPro"/>
</dbReference>
<dbReference type="OrthoDB" id="5181330at2"/>